<proteinExistence type="inferred from homology"/>
<dbReference type="InterPro" id="IPR017441">
    <property type="entry name" value="Protein_kinase_ATP_BS"/>
</dbReference>
<keyword evidence="3 6" id="KW-0547">Nucleotide-binding</keyword>
<dbReference type="GO" id="GO:0004713">
    <property type="term" value="F:protein tyrosine kinase activity"/>
    <property type="evidence" value="ECO:0007669"/>
    <property type="project" value="TreeGrafter"/>
</dbReference>
<dbReference type="InterPro" id="IPR008271">
    <property type="entry name" value="Ser/Thr_kinase_AS"/>
</dbReference>
<evidence type="ECO:0000256" key="6">
    <source>
        <dbReference type="PROSITE-ProRule" id="PRU10141"/>
    </source>
</evidence>
<evidence type="ECO:0000259" key="8">
    <source>
        <dbReference type="PROSITE" id="PS50011"/>
    </source>
</evidence>
<dbReference type="InterPro" id="IPR000719">
    <property type="entry name" value="Prot_kinase_dom"/>
</dbReference>
<evidence type="ECO:0000256" key="4">
    <source>
        <dbReference type="ARBA" id="ARBA00022777"/>
    </source>
</evidence>
<accession>A0AAW0MUM3</accession>
<dbReference type="GO" id="GO:0004674">
    <property type="term" value="F:protein serine/threonine kinase activity"/>
    <property type="evidence" value="ECO:0007669"/>
    <property type="project" value="UniProtKB-KW"/>
</dbReference>
<dbReference type="PROSITE" id="PS00108">
    <property type="entry name" value="PROTEIN_KINASE_ST"/>
    <property type="match status" value="1"/>
</dbReference>
<evidence type="ECO:0000256" key="7">
    <source>
        <dbReference type="RuleBase" id="RU000304"/>
    </source>
</evidence>
<organism evidence="9 10">
    <name type="scientific">Mugilogobius chulae</name>
    <name type="common">yellowstripe goby</name>
    <dbReference type="NCBI Taxonomy" id="88201"/>
    <lineage>
        <taxon>Eukaryota</taxon>
        <taxon>Metazoa</taxon>
        <taxon>Chordata</taxon>
        <taxon>Craniata</taxon>
        <taxon>Vertebrata</taxon>
        <taxon>Euteleostomi</taxon>
        <taxon>Actinopterygii</taxon>
        <taxon>Neopterygii</taxon>
        <taxon>Teleostei</taxon>
        <taxon>Neoteleostei</taxon>
        <taxon>Acanthomorphata</taxon>
        <taxon>Gobiaria</taxon>
        <taxon>Gobiiformes</taxon>
        <taxon>Gobioidei</taxon>
        <taxon>Gobiidae</taxon>
        <taxon>Gobionellinae</taxon>
        <taxon>Mugilogobius</taxon>
    </lineage>
</organism>
<evidence type="ECO:0000256" key="1">
    <source>
        <dbReference type="ARBA" id="ARBA00022527"/>
    </source>
</evidence>
<dbReference type="Proteomes" id="UP001460270">
    <property type="component" value="Unassembled WGS sequence"/>
</dbReference>
<protein>
    <recommendedName>
        <fullName evidence="8">Protein kinase domain-containing protein</fullName>
    </recommendedName>
</protein>
<dbReference type="SUPFAM" id="SSF56112">
    <property type="entry name" value="Protein kinase-like (PK-like)"/>
    <property type="match status" value="1"/>
</dbReference>
<dbReference type="Pfam" id="PF00069">
    <property type="entry name" value="Pkinase"/>
    <property type="match status" value="1"/>
</dbReference>
<comment type="similarity">
    <text evidence="7">Belongs to the protein kinase superfamily.</text>
</comment>
<keyword evidence="5 6" id="KW-0067">ATP-binding</keyword>
<sequence length="300" mass="34009">MPATSKHLCAPVHGLPQQLGDYVVQQFLGEGAFGKVAKCLNSKTGEVVALKIFENGTLEDVERELGILLHLHHTTEPGKANIIKYIDHFAWKEYKCIAYEVLDRSLLDFSMQRGRPFSLSEIRPMAQQLLVAFETLKDAQVLHSDLKPDNIMLVNQEEQPFKVKLIDFGCGGFFSELEQGMIFMTDGEGFLGYPLFSHVSHYDNLRTIIQLLGQPSDEMLNKSFYADKFFLQMSSNWTFKTPLQYEITNCRKPVILASHLDEFPNLEAALMCGADNLSEEAYLDLKAFTDLVKNLLDFRG</sequence>
<dbReference type="PROSITE" id="PS50011">
    <property type="entry name" value="PROTEIN_KINASE_DOM"/>
    <property type="match status" value="1"/>
</dbReference>
<reference evidence="10" key="1">
    <citation type="submission" date="2024-04" db="EMBL/GenBank/DDBJ databases">
        <title>Salinicola lusitanus LLJ914,a marine bacterium isolated from the Okinawa Trough.</title>
        <authorList>
            <person name="Li J."/>
        </authorList>
    </citation>
    <scope>NUCLEOTIDE SEQUENCE [LARGE SCALE GENOMIC DNA]</scope>
</reference>
<comment type="caution">
    <text evidence="9">The sequence shown here is derived from an EMBL/GenBank/DDBJ whole genome shotgun (WGS) entry which is preliminary data.</text>
</comment>
<dbReference type="GO" id="GO:0005524">
    <property type="term" value="F:ATP binding"/>
    <property type="evidence" value="ECO:0007669"/>
    <property type="project" value="UniProtKB-UniRule"/>
</dbReference>
<evidence type="ECO:0000313" key="10">
    <source>
        <dbReference type="Proteomes" id="UP001460270"/>
    </source>
</evidence>
<feature type="binding site" evidence="6">
    <location>
        <position position="51"/>
    </location>
    <ligand>
        <name>ATP</name>
        <dbReference type="ChEBI" id="CHEBI:30616"/>
    </ligand>
</feature>
<evidence type="ECO:0000256" key="3">
    <source>
        <dbReference type="ARBA" id="ARBA00022741"/>
    </source>
</evidence>
<evidence type="ECO:0000256" key="2">
    <source>
        <dbReference type="ARBA" id="ARBA00022679"/>
    </source>
</evidence>
<keyword evidence="4" id="KW-0418">Kinase</keyword>
<dbReference type="PROSITE" id="PS00107">
    <property type="entry name" value="PROTEIN_KINASE_ATP"/>
    <property type="match status" value="1"/>
</dbReference>
<evidence type="ECO:0000256" key="5">
    <source>
        <dbReference type="ARBA" id="ARBA00022840"/>
    </source>
</evidence>
<dbReference type="InterPro" id="IPR050494">
    <property type="entry name" value="Ser_Thr_dual-spec_kinase"/>
</dbReference>
<dbReference type="GO" id="GO:0005737">
    <property type="term" value="C:cytoplasm"/>
    <property type="evidence" value="ECO:0007669"/>
    <property type="project" value="TreeGrafter"/>
</dbReference>
<dbReference type="InterPro" id="IPR011009">
    <property type="entry name" value="Kinase-like_dom_sf"/>
</dbReference>
<evidence type="ECO:0000313" key="9">
    <source>
        <dbReference type="EMBL" id="KAK7882906.1"/>
    </source>
</evidence>
<dbReference type="PANTHER" id="PTHR24058">
    <property type="entry name" value="DUAL SPECIFICITY PROTEIN KINASE"/>
    <property type="match status" value="1"/>
</dbReference>
<dbReference type="AlphaFoldDB" id="A0AAW0MUM3"/>
<keyword evidence="2" id="KW-0808">Transferase</keyword>
<dbReference type="PANTHER" id="PTHR24058:SF53">
    <property type="entry name" value="HOMEODOMAIN-INTERACTING PROTEIN KINASE 2"/>
    <property type="match status" value="1"/>
</dbReference>
<dbReference type="Gene3D" id="1.10.510.10">
    <property type="entry name" value="Transferase(Phosphotransferase) domain 1"/>
    <property type="match status" value="1"/>
</dbReference>
<dbReference type="SMART" id="SM00220">
    <property type="entry name" value="S_TKc"/>
    <property type="match status" value="1"/>
</dbReference>
<gene>
    <name evidence="9" type="ORF">WMY93_029080</name>
</gene>
<name>A0AAW0MUM3_9GOBI</name>
<dbReference type="EMBL" id="JBBPFD010000021">
    <property type="protein sequence ID" value="KAK7882906.1"/>
    <property type="molecule type" value="Genomic_DNA"/>
</dbReference>
<keyword evidence="10" id="KW-1185">Reference proteome</keyword>
<feature type="domain" description="Protein kinase" evidence="8">
    <location>
        <begin position="22"/>
        <end position="300"/>
    </location>
</feature>
<keyword evidence="1 7" id="KW-0723">Serine/threonine-protein kinase</keyword>